<gene>
    <name evidence="1" type="ORF">G4Y79_20090</name>
</gene>
<accession>A0A7S8E7W0</accession>
<dbReference type="Proteomes" id="UP000594468">
    <property type="component" value="Chromosome"/>
</dbReference>
<sequence>MYASNDILFPYEAISALRNIRGPIWASLVDDVVERSQTHERVLAFMLMMIRLNDCLHCETDSYRAMRGCDNCSIQTLKRYKGKDEELLALFNTALDDVRLFAAQEAGSSIADLILVQVDNTQVDNTP</sequence>
<reference evidence="1 2" key="1">
    <citation type="submission" date="2020-02" db="EMBL/GenBank/DDBJ databases">
        <authorList>
            <person name="Zheng R.K."/>
            <person name="Sun C.M."/>
        </authorList>
    </citation>
    <scope>NUCLEOTIDE SEQUENCE [LARGE SCALE GENOMIC DNA]</scope>
    <source>
        <strain evidence="2">rifampicinis</strain>
    </source>
</reference>
<name>A0A7S8E7W0_9CHLR</name>
<dbReference type="RefSeq" id="WP_195170035.1">
    <property type="nucleotide sequence ID" value="NZ_CP062983.1"/>
</dbReference>
<protein>
    <submittedName>
        <fullName evidence="1">Uncharacterized protein</fullName>
    </submittedName>
</protein>
<organism evidence="1 2">
    <name type="scientific">Phototrophicus methaneseepsis</name>
    <dbReference type="NCBI Taxonomy" id="2710758"/>
    <lineage>
        <taxon>Bacteria</taxon>
        <taxon>Bacillati</taxon>
        <taxon>Chloroflexota</taxon>
        <taxon>Candidatus Thermofontia</taxon>
        <taxon>Phototrophicales</taxon>
        <taxon>Phototrophicaceae</taxon>
        <taxon>Phototrophicus</taxon>
    </lineage>
</organism>
<dbReference type="EMBL" id="CP062983">
    <property type="protein sequence ID" value="QPC81965.1"/>
    <property type="molecule type" value="Genomic_DNA"/>
</dbReference>
<evidence type="ECO:0000313" key="1">
    <source>
        <dbReference type="EMBL" id="QPC81965.1"/>
    </source>
</evidence>
<dbReference type="AlphaFoldDB" id="A0A7S8E7W0"/>
<evidence type="ECO:0000313" key="2">
    <source>
        <dbReference type="Proteomes" id="UP000594468"/>
    </source>
</evidence>
<proteinExistence type="predicted"/>
<keyword evidence="2" id="KW-1185">Reference proteome</keyword>
<dbReference type="KEGG" id="pmet:G4Y79_20090"/>